<feature type="region of interest" description="Disordered" evidence="1">
    <location>
        <begin position="325"/>
        <end position="353"/>
    </location>
</feature>
<keyword evidence="2" id="KW-0472">Membrane</keyword>
<feature type="compositionally biased region" description="Pro residues" evidence="1">
    <location>
        <begin position="22"/>
        <end position="45"/>
    </location>
</feature>
<sequence>MAYRYESDEDAYVKHSEDGPELSPPEGPPPPAGPSPSRFPTPSLPHPNQLVLAATAPPRVAAPPPPPADEEEPPVSLLSDEPPRPTGEPTPRRGPGRAWQVLVGTAAVLVLLGLGGLIGAVLLTDRDTTPQAAPSADLATTRDHTPTTSDLDSRDTDQAPLTAREVFPGDTLVVADGRPAYRVLRTNSSGSCAVATTGEVSDLLVRLGCNQVVRATLRTSDGEHLVTAGLFNLTDRSSAERARDRVRQILDERQGRFRGMPADEQTDTMATAPARVGWQVRGHYLAYAVVTRSDVSTIRSGDTTVREVLFDLIELHLNRGVLERRADGGTAAQPNQGTDDDTGGQDGTGSSGD</sequence>
<proteinExistence type="predicted"/>
<dbReference type="AlphaFoldDB" id="A0A1C6RRR5"/>
<organism evidence="3 4">
    <name type="scientific">Micromonospora nigra</name>
    <dbReference type="NCBI Taxonomy" id="145857"/>
    <lineage>
        <taxon>Bacteria</taxon>
        <taxon>Bacillati</taxon>
        <taxon>Actinomycetota</taxon>
        <taxon>Actinomycetes</taxon>
        <taxon>Micromonosporales</taxon>
        <taxon>Micromonosporaceae</taxon>
        <taxon>Micromonospora</taxon>
    </lineage>
</organism>
<feature type="region of interest" description="Disordered" evidence="1">
    <location>
        <begin position="130"/>
        <end position="159"/>
    </location>
</feature>
<dbReference type="Proteomes" id="UP000199699">
    <property type="component" value="Unassembled WGS sequence"/>
</dbReference>
<keyword evidence="4" id="KW-1185">Reference proteome</keyword>
<dbReference type="OrthoDB" id="3362655at2"/>
<evidence type="ECO:0000313" key="4">
    <source>
        <dbReference type="Proteomes" id="UP000199699"/>
    </source>
</evidence>
<protein>
    <submittedName>
        <fullName evidence="3">Uncharacterized protein</fullName>
    </submittedName>
</protein>
<feature type="compositionally biased region" description="Basic and acidic residues" evidence="1">
    <location>
        <begin position="140"/>
        <end position="157"/>
    </location>
</feature>
<reference evidence="3 4" key="1">
    <citation type="submission" date="2016-06" db="EMBL/GenBank/DDBJ databases">
        <authorList>
            <person name="Kjaerup R.B."/>
            <person name="Dalgaard T.S."/>
            <person name="Juul-Madsen H.R."/>
        </authorList>
    </citation>
    <scope>NUCLEOTIDE SEQUENCE [LARGE SCALE GENOMIC DNA]</scope>
    <source>
        <strain evidence="3 4">DSM 43818</strain>
    </source>
</reference>
<dbReference type="STRING" id="145857.GA0070616_1839"/>
<name>A0A1C6RRR5_9ACTN</name>
<evidence type="ECO:0000256" key="2">
    <source>
        <dbReference type="SAM" id="Phobius"/>
    </source>
</evidence>
<keyword evidence="2" id="KW-1133">Transmembrane helix</keyword>
<evidence type="ECO:0000313" key="3">
    <source>
        <dbReference type="EMBL" id="SCL19856.1"/>
    </source>
</evidence>
<gene>
    <name evidence="3" type="ORF">GA0070616_1839</name>
</gene>
<keyword evidence="2" id="KW-0812">Transmembrane</keyword>
<feature type="region of interest" description="Disordered" evidence="1">
    <location>
        <begin position="1"/>
        <end position="96"/>
    </location>
</feature>
<dbReference type="RefSeq" id="WP_091079321.1">
    <property type="nucleotide sequence ID" value="NZ_FMHT01000003.1"/>
</dbReference>
<evidence type="ECO:0000256" key="1">
    <source>
        <dbReference type="SAM" id="MobiDB-lite"/>
    </source>
</evidence>
<accession>A0A1C6RRR5</accession>
<dbReference type="EMBL" id="FMHT01000003">
    <property type="protein sequence ID" value="SCL19856.1"/>
    <property type="molecule type" value="Genomic_DNA"/>
</dbReference>
<feature type="transmembrane region" description="Helical" evidence="2">
    <location>
        <begin position="101"/>
        <end position="123"/>
    </location>
</feature>
<feature type="compositionally biased region" description="Gly residues" evidence="1">
    <location>
        <begin position="344"/>
        <end position="353"/>
    </location>
</feature>